<feature type="region of interest" description="Disordered" evidence="13">
    <location>
        <begin position="1"/>
        <end position="28"/>
    </location>
</feature>
<dbReference type="AlphaFoldDB" id="A0A6B8VRX2"/>
<dbReference type="Proteomes" id="UP000427071">
    <property type="component" value="Chromosome"/>
</dbReference>
<dbReference type="GO" id="GO:0015095">
    <property type="term" value="F:magnesium ion transmembrane transporter activity"/>
    <property type="evidence" value="ECO:0007669"/>
    <property type="project" value="UniProtKB-UniRule"/>
</dbReference>
<feature type="transmembrane region" description="Helical" evidence="12">
    <location>
        <begin position="338"/>
        <end position="358"/>
    </location>
</feature>
<evidence type="ECO:0000256" key="2">
    <source>
        <dbReference type="ARBA" id="ARBA00009765"/>
    </source>
</evidence>
<dbReference type="SUPFAM" id="SSF143865">
    <property type="entry name" value="CorA soluble domain-like"/>
    <property type="match status" value="1"/>
</dbReference>
<evidence type="ECO:0000256" key="4">
    <source>
        <dbReference type="ARBA" id="ARBA00022475"/>
    </source>
</evidence>
<accession>A0A6B8VRX2</accession>
<comment type="similarity">
    <text evidence="2 12">Belongs to the CorA metal ion transporter (MIT) (TC 1.A.35) family.</text>
</comment>
<keyword evidence="6 12" id="KW-0460">Magnesium</keyword>
<evidence type="ECO:0000256" key="3">
    <source>
        <dbReference type="ARBA" id="ARBA00022448"/>
    </source>
</evidence>
<comment type="catalytic activity">
    <reaction evidence="10">
        <text>Mg(2+)(in) = Mg(2+)(out)</text>
        <dbReference type="Rhea" id="RHEA:29827"/>
        <dbReference type="ChEBI" id="CHEBI:18420"/>
    </reaction>
</comment>
<evidence type="ECO:0000256" key="1">
    <source>
        <dbReference type="ARBA" id="ARBA00004651"/>
    </source>
</evidence>
<dbReference type="RefSeq" id="WP_156192702.1">
    <property type="nucleotide sequence ID" value="NZ_CP046452.1"/>
</dbReference>
<keyword evidence="4 12" id="KW-1003">Cell membrane</keyword>
<organism evidence="14 15">
    <name type="scientific">Corynebacterium kalinowskii</name>
    <dbReference type="NCBI Taxonomy" id="2675216"/>
    <lineage>
        <taxon>Bacteria</taxon>
        <taxon>Bacillati</taxon>
        <taxon>Actinomycetota</taxon>
        <taxon>Actinomycetes</taxon>
        <taxon>Mycobacteriales</taxon>
        <taxon>Corynebacteriaceae</taxon>
        <taxon>Corynebacterium</taxon>
    </lineage>
</organism>
<dbReference type="Pfam" id="PF01544">
    <property type="entry name" value="CorA"/>
    <property type="match status" value="1"/>
</dbReference>
<dbReference type="PANTHER" id="PTHR46494:SF1">
    <property type="entry name" value="CORA FAMILY METAL ION TRANSPORTER (EUROFUNG)"/>
    <property type="match status" value="1"/>
</dbReference>
<name>A0A6B8VRX2_9CORY</name>
<keyword evidence="3 12" id="KW-0813">Transport</keyword>
<dbReference type="InterPro" id="IPR045861">
    <property type="entry name" value="CorA_cytoplasmic_dom"/>
</dbReference>
<keyword evidence="8 12" id="KW-0406">Ion transport</keyword>
<comment type="subcellular location">
    <subcellularLocation>
        <location evidence="1">Cell membrane</location>
        <topology evidence="1">Multi-pass membrane protein</topology>
    </subcellularLocation>
    <subcellularLocation>
        <location evidence="12">Membrane</location>
        <topology evidence="12">Multi-pass membrane protein</topology>
    </subcellularLocation>
</comment>
<feature type="transmembrane region" description="Helical" evidence="12">
    <location>
        <begin position="307"/>
        <end position="326"/>
    </location>
</feature>
<evidence type="ECO:0000256" key="12">
    <source>
        <dbReference type="RuleBase" id="RU362010"/>
    </source>
</evidence>
<evidence type="ECO:0000256" key="10">
    <source>
        <dbReference type="ARBA" id="ARBA00034269"/>
    </source>
</evidence>
<evidence type="ECO:0000256" key="13">
    <source>
        <dbReference type="SAM" id="MobiDB-lite"/>
    </source>
</evidence>
<sequence length="364" mass="41448">MANTFPLPKRPKPDTLPQPPSQETGSKLRVPVERAIERCVIYRDGVPVRGSYNYREALEEVRRSGSGYVWLGLYEPDERQMMLISQAYDVHDLIVEDAVGARQRPKVDRYGDQFFFVIRAVKYTDDAIVTDAKEIIETGEVQMIVGPDFIITIRHGEQSTITGLKKRLELDPERCALGPSAVAWLIADVLVDDYIRIARLLSIDVDELENEVFAPGTSFDIEQIYRLKREILEMRHAIDPLAPALRTLTTNQQGLLSDQISKYFVDVLDHEISAMDLIASHDERLTSLINAGSAKVSMQQNADMRRLSAIVGMAAVPTMIAGIYGMNFENMPELKTQYGYYVVLFIMFASIMGMWWFFKRNKWL</sequence>
<keyword evidence="15" id="KW-1185">Reference proteome</keyword>
<keyword evidence="7 12" id="KW-1133">Transmembrane helix</keyword>
<dbReference type="GO" id="GO:0000287">
    <property type="term" value="F:magnesium ion binding"/>
    <property type="evidence" value="ECO:0007669"/>
    <property type="project" value="TreeGrafter"/>
</dbReference>
<dbReference type="Gene3D" id="3.30.460.20">
    <property type="entry name" value="CorA soluble domain-like"/>
    <property type="match status" value="1"/>
</dbReference>
<dbReference type="PANTHER" id="PTHR46494">
    <property type="entry name" value="CORA FAMILY METAL ION TRANSPORTER (EUROFUNG)"/>
    <property type="match status" value="1"/>
</dbReference>
<evidence type="ECO:0000313" key="15">
    <source>
        <dbReference type="Proteomes" id="UP000427071"/>
    </source>
</evidence>
<dbReference type="GO" id="GO:0015087">
    <property type="term" value="F:cobalt ion transmembrane transporter activity"/>
    <property type="evidence" value="ECO:0007669"/>
    <property type="project" value="UniProtKB-UniRule"/>
</dbReference>
<keyword evidence="5 12" id="KW-0812">Transmembrane</keyword>
<evidence type="ECO:0000256" key="9">
    <source>
        <dbReference type="ARBA" id="ARBA00023136"/>
    </source>
</evidence>
<dbReference type="CDD" id="cd12830">
    <property type="entry name" value="MtCorA-like"/>
    <property type="match status" value="1"/>
</dbReference>
<dbReference type="KEGG" id="ckw:CKALI_07575"/>
<dbReference type="Gene3D" id="1.20.58.340">
    <property type="entry name" value="Magnesium transport protein CorA, transmembrane region"/>
    <property type="match status" value="2"/>
</dbReference>
<dbReference type="FunFam" id="1.20.58.340:FF:000004">
    <property type="entry name" value="Magnesium transport protein CorA"/>
    <property type="match status" value="1"/>
</dbReference>
<keyword evidence="9 12" id="KW-0472">Membrane</keyword>
<gene>
    <name evidence="12 14" type="primary">corA</name>
    <name evidence="14" type="ORF">CKALI_07575</name>
</gene>
<evidence type="ECO:0000313" key="14">
    <source>
        <dbReference type="EMBL" id="QGU02377.1"/>
    </source>
</evidence>
<dbReference type="SUPFAM" id="SSF144083">
    <property type="entry name" value="Magnesium transport protein CorA, transmembrane region"/>
    <property type="match status" value="1"/>
</dbReference>
<evidence type="ECO:0000256" key="8">
    <source>
        <dbReference type="ARBA" id="ARBA00023065"/>
    </source>
</evidence>
<dbReference type="InterPro" id="IPR002523">
    <property type="entry name" value="MgTranspt_CorA/ZnTranspt_ZntB"/>
</dbReference>
<dbReference type="NCBIfam" id="TIGR00383">
    <property type="entry name" value="corA"/>
    <property type="match status" value="1"/>
</dbReference>
<dbReference type="GO" id="GO:0050897">
    <property type="term" value="F:cobalt ion binding"/>
    <property type="evidence" value="ECO:0007669"/>
    <property type="project" value="TreeGrafter"/>
</dbReference>
<evidence type="ECO:0000256" key="7">
    <source>
        <dbReference type="ARBA" id="ARBA00022989"/>
    </source>
</evidence>
<dbReference type="InterPro" id="IPR004488">
    <property type="entry name" value="Mg/Co-transport_prot_CorA"/>
</dbReference>
<reference evidence="15" key="1">
    <citation type="submission" date="2019-11" db="EMBL/GenBank/DDBJ databases">
        <title>Complete genome sequence of Corynebacterium kalinowskii 1959, a novel Corynebacterium species isolated from soil of a small paddock in Vilsendorf, Germany.</title>
        <authorList>
            <person name="Schaffert L."/>
            <person name="Ruwe M."/>
            <person name="Milse J."/>
            <person name="Hanuschka K."/>
            <person name="Ortseifen V."/>
            <person name="Droste J."/>
            <person name="Brandt D."/>
            <person name="Schlueter L."/>
            <person name="Kutter Y."/>
            <person name="Vinke S."/>
            <person name="Viehoefer P."/>
            <person name="Jacob L."/>
            <person name="Luebke N.-C."/>
            <person name="Schulte-Berndt E."/>
            <person name="Hain C."/>
            <person name="Linder M."/>
            <person name="Schmidt P."/>
            <person name="Wollenschlaeger L."/>
            <person name="Luttermann T."/>
            <person name="Thieme E."/>
            <person name="Hassa J."/>
            <person name="Haak M."/>
            <person name="Wittchen M."/>
            <person name="Mentz A."/>
            <person name="Persicke M."/>
            <person name="Busche T."/>
            <person name="Ruckert C."/>
        </authorList>
    </citation>
    <scope>NUCLEOTIDE SEQUENCE [LARGE SCALE GENOMIC DNA]</scope>
    <source>
        <strain evidence="15">1959</strain>
    </source>
</reference>
<evidence type="ECO:0000256" key="11">
    <source>
        <dbReference type="ARBA" id="ARBA00045497"/>
    </source>
</evidence>
<proteinExistence type="inferred from homology"/>
<protein>
    <recommendedName>
        <fullName evidence="12">Magnesium transport protein CorA</fullName>
    </recommendedName>
</protein>
<comment type="function">
    <text evidence="11">Mediates influx of magnesium ions. Alternates between open and closed states. Activated by low cytoplasmic Mg(2+) levels. Inactive when cytoplasmic Mg(2+) levels are high.</text>
</comment>
<evidence type="ECO:0000256" key="5">
    <source>
        <dbReference type="ARBA" id="ARBA00022692"/>
    </source>
</evidence>
<dbReference type="GO" id="GO:0005886">
    <property type="term" value="C:plasma membrane"/>
    <property type="evidence" value="ECO:0007669"/>
    <property type="project" value="UniProtKB-SubCell"/>
</dbReference>
<evidence type="ECO:0000256" key="6">
    <source>
        <dbReference type="ARBA" id="ARBA00022842"/>
    </source>
</evidence>
<dbReference type="EMBL" id="CP046452">
    <property type="protein sequence ID" value="QGU02377.1"/>
    <property type="molecule type" value="Genomic_DNA"/>
</dbReference>
<dbReference type="InterPro" id="IPR045863">
    <property type="entry name" value="CorA_TM1_TM2"/>
</dbReference>